<dbReference type="EMBL" id="BPLQ01006791">
    <property type="protein sequence ID" value="GIY25315.1"/>
    <property type="molecule type" value="Genomic_DNA"/>
</dbReference>
<dbReference type="Proteomes" id="UP001054837">
    <property type="component" value="Unassembled WGS sequence"/>
</dbReference>
<dbReference type="AlphaFoldDB" id="A0AAV4RV52"/>
<accession>A0AAV4RV52</accession>
<sequence length="98" mass="10272">LIYPILFPGAPQRRPTAYLTSSVSGCAPAKPPDFPILFLSPGAPRRSPTPDFPLCPRVRPGAALHLFFPLLSPGAPRSSPTPSFASSVSGCAPAQPYT</sequence>
<name>A0AAV4RV52_9ARAC</name>
<gene>
    <name evidence="2" type="ORF">CDAR_520041</name>
</gene>
<keyword evidence="3" id="KW-1185">Reference proteome</keyword>
<evidence type="ECO:0000313" key="3">
    <source>
        <dbReference type="Proteomes" id="UP001054837"/>
    </source>
</evidence>
<comment type="caution">
    <text evidence="2">The sequence shown here is derived from an EMBL/GenBank/DDBJ whole genome shotgun (WGS) entry which is preliminary data.</text>
</comment>
<protein>
    <submittedName>
        <fullName evidence="2">Uncharacterized protein</fullName>
    </submittedName>
</protein>
<feature type="non-terminal residue" evidence="2">
    <location>
        <position position="1"/>
    </location>
</feature>
<proteinExistence type="predicted"/>
<organism evidence="2 3">
    <name type="scientific">Caerostris darwini</name>
    <dbReference type="NCBI Taxonomy" id="1538125"/>
    <lineage>
        <taxon>Eukaryota</taxon>
        <taxon>Metazoa</taxon>
        <taxon>Ecdysozoa</taxon>
        <taxon>Arthropoda</taxon>
        <taxon>Chelicerata</taxon>
        <taxon>Arachnida</taxon>
        <taxon>Araneae</taxon>
        <taxon>Araneomorphae</taxon>
        <taxon>Entelegynae</taxon>
        <taxon>Araneoidea</taxon>
        <taxon>Araneidae</taxon>
        <taxon>Caerostris</taxon>
    </lineage>
</organism>
<feature type="compositionally biased region" description="Low complexity" evidence="1">
    <location>
        <begin position="76"/>
        <end position="89"/>
    </location>
</feature>
<feature type="region of interest" description="Disordered" evidence="1">
    <location>
        <begin position="75"/>
        <end position="98"/>
    </location>
</feature>
<evidence type="ECO:0000256" key="1">
    <source>
        <dbReference type="SAM" id="MobiDB-lite"/>
    </source>
</evidence>
<reference evidence="2 3" key="1">
    <citation type="submission" date="2021-06" db="EMBL/GenBank/DDBJ databases">
        <title>Caerostris darwini draft genome.</title>
        <authorList>
            <person name="Kono N."/>
            <person name="Arakawa K."/>
        </authorList>
    </citation>
    <scope>NUCLEOTIDE SEQUENCE [LARGE SCALE GENOMIC DNA]</scope>
</reference>
<evidence type="ECO:0000313" key="2">
    <source>
        <dbReference type="EMBL" id="GIY25315.1"/>
    </source>
</evidence>